<evidence type="ECO:0000256" key="6">
    <source>
        <dbReference type="ARBA" id="ARBA00031921"/>
    </source>
</evidence>
<evidence type="ECO:0000256" key="5">
    <source>
        <dbReference type="ARBA" id="ARBA00031022"/>
    </source>
</evidence>
<evidence type="ECO:0000313" key="10">
    <source>
        <dbReference type="Proteomes" id="UP000250991"/>
    </source>
</evidence>
<reference evidence="9 10" key="1">
    <citation type="submission" date="2018-06" db="EMBL/GenBank/DDBJ databases">
        <authorList>
            <consortium name="Pathogen Informatics"/>
            <person name="Doyle S."/>
        </authorList>
    </citation>
    <scope>NUCLEOTIDE SEQUENCE [LARGE SCALE GENOMIC DNA]</scope>
    <source>
        <strain evidence="7 9">NCTC11126</strain>
        <strain evidence="8 10">NCTC8009</strain>
    </source>
</reference>
<dbReference type="Gene3D" id="3.20.20.60">
    <property type="entry name" value="Phosphoenolpyruvate-binding domains"/>
    <property type="match status" value="1"/>
</dbReference>
<dbReference type="InterPro" id="IPR015813">
    <property type="entry name" value="Pyrv/PenolPyrv_kinase-like_dom"/>
</dbReference>
<proteinExistence type="predicted"/>
<dbReference type="Proteomes" id="UP000250561">
    <property type="component" value="Unassembled WGS sequence"/>
</dbReference>
<organism evidence="8 10">
    <name type="scientific">Escherichia coli</name>
    <dbReference type="NCBI Taxonomy" id="562"/>
    <lineage>
        <taxon>Bacteria</taxon>
        <taxon>Pseudomonadati</taxon>
        <taxon>Pseudomonadota</taxon>
        <taxon>Gammaproteobacteria</taxon>
        <taxon>Enterobacterales</taxon>
        <taxon>Enterobacteriaceae</taxon>
        <taxon>Escherichia</taxon>
    </lineage>
</organism>
<dbReference type="PANTHER" id="PTHR21631">
    <property type="entry name" value="ISOCITRATE LYASE/MALATE SYNTHASE"/>
    <property type="match status" value="1"/>
</dbReference>
<evidence type="ECO:0000256" key="2">
    <source>
        <dbReference type="ARBA" id="ARBA00022723"/>
    </source>
</evidence>
<dbReference type="PANTHER" id="PTHR21631:SF3">
    <property type="entry name" value="BIFUNCTIONAL GLYOXYLATE CYCLE PROTEIN"/>
    <property type="match status" value="1"/>
</dbReference>
<accession>A0A2X3KLY3</accession>
<keyword evidence="3 8" id="KW-0456">Lyase</keyword>
<dbReference type="InterPro" id="IPR040442">
    <property type="entry name" value="Pyrv_kinase-like_dom_sf"/>
</dbReference>
<evidence type="ECO:0000256" key="3">
    <source>
        <dbReference type="ARBA" id="ARBA00023239"/>
    </source>
</evidence>
<evidence type="ECO:0000256" key="1">
    <source>
        <dbReference type="ARBA" id="ARBA00017446"/>
    </source>
</evidence>
<name>A0A2X3KLY3_ECOLX</name>
<dbReference type="SUPFAM" id="SSF51621">
    <property type="entry name" value="Phosphoenolpyruvate/pyruvate domain"/>
    <property type="match status" value="1"/>
</dbReference>
<dbReference type="EMBL" id="UARS01000005">
    <property type="protein sequence ID" value="SPW42535.1"/>
    <property type="molecule type" value="Genomic_DNA"/>
</dbReference>
<gene>
    <name evidence="8" type="primary">aceA_1</name>
    <name evidence="7" type="synonym">aceA_2</name>
    <name evidence="7" type="ORF">NCTC11126_02051</name>
    <name evidence="8" type="ORF">NCTC8009_08379</name>
</gene>
<evidence type="ECO:0000313" key="7">
    <source>
        <dbReference type="EMBL" id="SPW42535.1"/>
    </source>
</evidence>
<dbReference type="InterPro" id="IPR006254">
    <property type="entry name" value="Isocitrate_lyase"/>
</dbReference>
<protein>
    <recommendedName>
        <fullName evidence="1">Isocitrate lyase</fullName>
    </recommendedName>
    <alternativeName>
        <fullName evidence="5">Isocitrase</fullName>
    </alternativeName>
    <alternativeName>
        <fullName evidence="6">Isocitratase</fullName>
    </alternativeName>
</protein>
<dbReference type="AlphaFoldDB" id="A0A2X3KLY3"/>
<dbReference type="GO" id="GO:0019752">
    <property type="term" value="P:carboxylic acid metabolic process"/>
    <property type="evidence" value="ECO:0007669"/>
    <property type="project" value="InterPro"/>
</dbReference>
<dbReference type="EMBL" id="UARW01000010">
    <property type="protein sequence ID" value="SQD07744.1"/>
    <property type="molecule type" value="Genomic_DNA"/>
</dbReference>
<dbReference type="Pfam" id="PF00463">
    <property type="entry name" value="ICL"/>
    <property type="match status" value="1"/>
</dbReference>
<evidence type="ECO:0000256" key="4">
    <source>
        <dbReference type="ARBA" id="ARBA00023531"/>
    </source>
</evidence>
<keyword evidence="2" id="KW-0479">Metal-binding</keyword>
<dbReference type="Proteomes" id="UP000250991">
    <property type="component" value="Unassembled WGS sequence"/>
</dbReference>
<evidence type="ECO:0000313" key="8">
    <source>
        <dbReference type="EMBL" id="SQD07744.1"/>
    </source>
</evidence>
<comment type="catalytic activity">
    <reaction evidence="4">
        <text>D-threo-isocitrate = glyoxylate + succinate</text>
        <dbReference type="Rhea" id="RHEA:13245"/>
        <dbReference type="ChEBI" id="CHEBI:15562"/>
        <dbReference type="ChEBI" id="CHEBI:30031"/>
        <dbReference type="ChEBI" id="CHEBI:36655"/>
        <dbReference type="EC" id="4.1.3.1"/>
    </reaction>
</comment>
<dbReference type="GO" id="GO:0004451">
    <property type="term" value="F:isocitrate lyase activity"/>
    <property type="evidence" value="ECO:0007669"/>
    <property type="project" value="UniProtKB-EC"/>
</dbReference>
<dbReference type="GO" id="GO:0046872">
    <property type="term" value="F:metal ion binding"/>
    <property type="evidence" value="ECO:0007669"/>
    <property type="project" value="UniProtKB-KW"/>
</dbReference>
<evidence type="ECO:0000313" key="9">
    <source>
        <dbReference type="Proteomes" id="UP000250561"/>
    </source>
</evidence>
<sequence>MGYKFQFITLAGIHSMWFNMFDLANAYAQGEGMKHYVEKVQQPEFAAAKDGYTFVSHQQEVGTGYFDKVTTIIQGGTSSVTALTGSTEESQF</sequence>